<reference evidence="1" key="1">
    <citation type="submission" date="2021-06" db="EMBL/GenBank/DDBJ databases">
        <authorList>
            <person name="Hodson N. C."/>
            <person name="Mongue J. A."/>
            <person name="Jaron S. K."/>
        </authorList>
    </citation>
    <scope>NUCLEOTIDE SEQUENCE</scope>
</reference>
<gene>
    <name evidence="1" type="ORF">AFUS01_LOCUS20011</name>
</gene>
<evidence type="ECO:0000313" key="1">
    <source>
        <dbReference type="EMBL" id="CAG7731419.1"/>
    </source>
</evidence>
<proteinExistence type="predicted"/>
<organism evidence="1 2">
    <name type="scientific">Allacma fusca</name>
    <dbReference type="NCBI Taxonomy" id="39272"/>
    <lineage>
        <taxon>Eukaryota</taxon>
        <taxon>Metazoa</taxon>
        <taxon>Ecdysozoa</taxon>
        <taxon>Arthropoda</taxon>
        <taxon>Hexapoda</taxon>
        <taxon>Collembola</taxon>
        <taxon>Symphypleona</taxon>
        <taxon>Sminthuridae</taxon>
        <taxon>Allacma</taxon>
    </lineage>
</organism>
<dbReference type="Proteomes" id="UP000708208">
    <property type="component" value="Unassembled WGS sequence"/>
</dbReference>
<dbReference type="OrthoDB" id="8922241at2759"/>
<keyword evidence="2" id="KW-1185">Reference proteome</keyword>
<protein>
    <submittedName>
        <fullName evidence="1">Uncharacterized protein</fullName>
    </submittedName>
</protein>
<evidence type="ECO:0000313" key="2">
    <source>
        <dbReference type="Proteomes" id="UP000708208"/>
    </source>
</evidence>
<dbReference type="EMBL" id="CAJVCH010212385">
    <property type="protein sequence ID" value="CAG7731419.1"/>
    <property type="molecule type" value="Genomic_DNA"/>
</dbReference>
<dbReference type="AlphaFoldDB" id="A0A8J2P562"/>
<name>A0A8J2P562_9HEXA</name>
<comment type="caution">
    <text evidence="1">The sequence shown here is derived from an EMBL/GenBank/DDBJ whole genome shotgun (WGS) entry which is preliminary data.</text>
</comment>
<accession>A0A8J2P562</accession>
<sequence>MQRCVEATQKMAMTCIQFTGWHYRIRTKAVVIAFIGYETWDPLENFSIHMLADIINYENLVLEHCRMKNFTGDCSNSEAMYLSYTQEPSLKDRLLSYVMLGIDDLRRNKELLSLKTTTDTPQEPMTISADTQTESVAITLFAVAGVRHTCPQYPIKFATRFILNRHIRLVHSTTNTMETCTHCDLELKHVDGLT</sequence>